<dbReference type="EMBL" id="BLAB01000001">
    <property type="protein sequence ID" value="GER92810.1"/>
    <property type="molecule type" value="Genomic_DNA"/>
</dbReference>
<dbReference type="InterPro" id="IPR024904">
    <property type="entry name" value="OTCase_ArgI"/>
</dbReference>
<dbReference type="InterPro" id="IPR036901">
    <property type="entry name" value="Asp/Orn_carbamoylTrfase_sf"/>
</dbReference>
<dbReference type="InterPro" id="IPR006132">
    <property type="entry name" value="Asp/Orn_carbamoyltranf_P-bd"/>
</dbReference>
<dbReference type="PANTHER" id="PTHR45753">
    <property type="entry name" value="ORNITHINE CARBAMOYLTRANSFERASE, MITOCHONDRIAL"/>
    <property type="match status" value="1"/>
</dbReference>
<evidence type="ECO:0000256" key="1">
    <source>
        <dbReference type="ARBA" id="ARBA00007805"/>
    </source>
</evidence>
<dbReference type="NCBIfam" id="TIGR00658">
    <property type="entry name" value="orni_carb_tr"/>
    <property type="match status" value="1"/>
</dbReference>
<feature type="domain" description="Aspartate/ornithine carbamoyltransferase carbamoyl-P binding" evidence="6">
    <location>
        <begin position="5"/>
        <end position="143"/>
    </location>
</feature>
<dbReference type="GO" id="GO:0042450">
    <property type="term" value="P:L-arginine biosynthetic process via ornithine"/>
    <property type="evidence" value="ECO:0007669"/>
    <property type="project" value="TreeGrafter"/>
</dbReference>
<evidence type="ECO:0000259" key="5">
    <source>
        <dbReference type="Pfam" id="PF00185"/>
    </source>
</evidence>
<dbReference type="GO" id="GO:0016597">
    <property type="term" value="F:amino acid binding"/>
    <property type="evidence" value="ECO:0007669"/>
    <property type="project" value="InterPro"/>
</dbReference>
<protein>
    <recommendedName>
        <fullName evidence="2">ornithine carbamoyltransferase</fullName>
        <ecNumber evidence="2">2.1.3.3</ecNumber>
    </recommendedName>
</protein>
<evidence type="ECO:0000256" key="4">
    <source>
        <dbReference type="ARBA" id="ARBA00048772"/>
    </source>
</evidence>
<comment type="caution">
    <text evidence="7">The sequence shown here is derived from an EMBL/GenBank/DDBJ whole genome shotgun (WGS) entry which is preliminary data.</text>
</comment>
<dbReference type="Pfam" id="PF02729">
    <property type="entry name" value="OTCace_N"/>
    <property type="match status" value="1"/>
</dbReference>
<sequence length="304" mass="33731">MNKKRDFLSIWDLSKNEIENLIKRAIDLKSGADKNKCPLIGKSIGLFFEKPSTRTRVSFEVGIYQLGGQSIYLNPKEIQLGRGESIADTARVLSRYLNGIVLRTFSHSSIEEFAAHAAVPVINGLSDLHHPCQALADIMTIIEKKGRLKGIRLAYIGDGNNVANSLIEAAALTGMNIAIACPEGYEPDPDVLDRARGSKDVGDIIILRNPKEAAGMADVIYTDVWISMGQEEDAEKKKSKFRNYQINSQLLQCAKKDVIILHCLPAHRGEEITDEVMDSPNSAVFDQAENRLHTEKALLEFLIR</sequence>
<dbReference type="HAMAP" id="MF_01109">
    <property type="entry name" value="OTCase"/>
    <property type="match status" value="1"/>
</dbReference>
<comment type="similarity">
    <text evidence="1">Belongs to the aspartate/ornithine carbamoyltransferase superfamily. OTCase family.</text>
</comment>
<dbReference type="GO" id="GO:0004585">
    <property type="term" value="F:ornithine carbamoyltransferase activity"/>
    <property type="evidence" value="ECO:0007669"/>
    <property type="project" value="UniProtKB-EC"/>
</dbReference>
<dbReference type="PANTHER" id="PTHR45753:SF3">
    <property type="entry name" value="ORNITHINE TRANSCARBAMYLASE, MITOCHONDRIAL"/>
    <property type="match status" value="1"/>
</dbReference>
<dbReference type="Pfam" id="PF00185">
    <property type="entry name" value="OTCace"/>
    <property type="match status" value="1"/>
</dbReference>
<reference evidence="7" key="1">
    <citation type="submission" date="2019-10" db="EMBL/GenBank/DDBJ databases">
        <title>Metagenomic sequencing of thiosulfate-disproportionating enrichment culture.</title>
        <authorList>
            <person name="Umezawa K."/>
            <person name="Kojima H."/>
            <person name="Fukui M."/>
        </authorList>
    </citation>
    <scope>NUCLEOTIDE SEQUENCE</scope>
    <source>
        <strain evidence="7">45J</strain>
    </source>
</reference>
<dbReference type="Gene3D" id="3.40.50.1370">
    <property type="entry name" value="Aspartate/ornithine carbamoyltransferase"/>
    <property type="match status" value="2"/>
</dbReference>
<feature type="domain" description="Aspartate/ornithine carbamoyltransferase Asp/Orn-binding" evidence="5">
    <location>
        <begin position="149"/>
        <end position="301"/>
    </location>
</feature>
<keyword evidence="3 7" id="KW-0808">Transferase</keyword>
<evidence type="ECO:0000259" key="6">
    <source>
        <dbReference type="Pfam" id="PF02729"/>
    </source>
</evidence>
<dbReference type="FunFam" id="3.40.50.1370:FF:000008">
    <property type="entry name" value="Ornithine carbamoyltransferase"/>
    <property type="match status" value="1"/>
</dbReference>
<dbReference type="EC" id="2.1.3.3" evidence="2"/>
<organism evidence="7">
    <name type="scientific">hot springs metagenome</name>
    <dbReference type="NCBI Taxonomy" id="433727"/>
    <lineage>
        <taxon>unclassified sequences</taxon>
        <taxon>metagenomes</taxon>
        <taxon>ecological metagenomes</taxon>
    </lineage>
</organism>
<dbReference type="PRINTS" id="PR00100">
    <property type="entry name" value="AOTCASE"/>
</dbReference>
<dbReference type="SUPFAM" id="SSF53671">
    <property type="entry name" value="Aspartate/ornithine carbamoyltransferase"/>
    <property type="match status" value="1"/>
</dbReference>
<dbReference type="GO" id="GO:0019240">
    <property type="term" value="P:citrulline biosynthetic process"/>
    <property type="evidence" value="ECO:0007669"/>
    <property type="project" value="TreeGrafter"/>
</dbReference>
<proteinExistence type="inferred from homology"/>
<name>A0A5J4L1U8_9ZZZZ</name>
<evidence type="ECO:0000256" key="2">
    <source>
        <dbReference type="ARBA" id="ARBA00013007"/>
    </source>
</evidence>
<dbReference type="PROSITE" id="PS00097">
    <property type="entry name" value="CARBAMOYLTRANSFERASE"/>
    <property type="match status" value="1"/>
</dbReference>
<gene>
    <name evidence="7" type="ORF">A45J_0536</name>
</gene>
<evidence type="ECO:0000256" key="3">
    <source>
        <dbReference type="ARBA" id="ARBA00022679"/>
    </source>
</evidence>
<evidence type="ECO:0000313" key="7">
    <source>
        <dbReference type="EMBL" id="GER92810.1"/>
    </source>
</evidence>
<dbReference type="PRINTS" id="PR00102">
    <property type="entry name" value="OTCASE"/>
</dbReference>
<dbReference type="InterPro" id="IPR002292">
    <property type="entry name" value="Orn/put_carbamltrans"/>
</dbReference>
<dbReference type="AlphaFoldDB" id="A0A5J4L1U8"/>
<dbReference type="NCBIfam" id="NF001986">
    <property type="entry name" value="PRK00779.1"/>
    <property type="match status" value="1"/>
</dbReference>
<comment type="catalytic activity">
    <reaction evidence="4">
        <text>carbamoyl phosphate + L-ornithine = L-citrulline + phosphate + H(+)</text>
        <dbReference type="Rhea" id="RHEA:19513"/>
        <dbReference type="ChEBI" id="CHEBI:15378"/>
        <dbReference type="ChEBI" id="CHEBI:43474"/>
        <dbReference type="ChEBI" id="CHEBI:46911"/>
        <dbReference type="ChEBI" id="CHEBI:57743"/>
        <dbReference type="ChEBI" id="CHEBI:58228"/>
        <dbReference type="EC" id="2.1.3.3"/>
    </reaction>
</comment>
<dbReference type="InterPro" id="IPR006130">
    <property type="entry name" value="Asp/Orn_carbamoylTrfase"/>
</dbReference>
<accession>A0A5J4L1U8</accession>
<dbReference type="InterPro" id="IPR006131">
    <property type="entry name" value="Asp_carbamoyltransf_Asp/Orn-bd"/>
</dbReference>